<dbReference type="PANTHER" id="PTHR35535">
    <property type="entry name" value="HEAT SHOCK PROTEIN HSLJ"/>
    <property type="match status" value="1"/>
</dbReference>
<organism evidence="2 3">
    <name type="scientific">Litoreibacter halocynthiae</name>
    <dbReference type="NCBI Taxonomy" id="1242689"/>
    <lineage>
        <taxon>Bacteria</taxon>
        <taxon>Pseudomonadati</taxon>
        <taxon>Pseudomonadota</taxon>
        <taxon>Alphaproteobacteria</taxon>
        <taxon>Rhodobacterales</taxon>
        <taxon>Roseobacteraceae</taxon>
        <taxon>Litoreibacter</taxon>
    </lineage>
</organism>
<keyword evidence="2" id="KW-0346">Stress response</keyword>
<dbReference type="PANTHER" id="PTHR35535:SF1">
    <property type="entry name" value="HEAT SHOCK PROTEIN HSLJ"/>
    <property type="match status" value="1"/>
</dbReference>
<dbReference type="InterPro" id="IPR053147">
    <property type="entry name" value="Hsp_HslJ-like"/>
</dbReference>
<dbReference type="Pfam" id="PF03724">
    <property type="entry name" value="META"/>
    <property type="match status" value="1"/>
</dbReference>
<dbReference type="Gene3D" id="2.40.128.270">
    <property type="match status" value="1"/>
</dbReference>
<keyword evidence="3" id="KW-1185">Reference proteome</keyword>
<dbReference type="Proteomes" id="UP000294563">
    <property type="component" value="Unassembled WGS sequence"/>
</dbReference>
<dbReference type="EMBL" id="SOBH01000002">
    <property type="protein sequence ID" value="TDT75498.1"/>
    <property type="molecule type" value="Genomic_DNA"/>
</dbReference>
<protein>
    <submittedName>
        <fullName evidence="2">Heat shock protein HslJ</fullName>
    </submittedName>
</protein>
<evidence type="ECO:0000313" key="3">
    <source>
        <dbReference type="Proteomes" id="UP000294563"/>
    </source>
</evidence>
<dbReference type="OrthoDB" id="7777568at2"/>
<comment type="caution">
    <text evidence="2">The sequence shown here is derived from an EMBL/GenBank/DDBJ whole genome shotgun (WGS) entry which is preliminary data.</text>
</comment>
<evidence type="ECO:0000259" key="1">
    <source>
        <dbReference type="Pfam" id="PF03724"/>
    </source>
</evidence>
<dbReference type="InterPro" id="IPR005184">
    <property type="entry name" value="DUF306_Meta_HslJ"/>
</dbReference>
<name>A0A4R7LI93_9RHOB</name>
<dbReference type="PROSITE" id="PS51257">
    <property type="entry name" value="PROKAR_LIPOPROTEIN"/>
    <property type="match status" value="1"/>
</dbReference>
<evidence type="ECO:0000313" key="2">
    <source>
        <dbReference type="EMBL" id="TDT75498.1"/>
    </source>
</evidence>
<sequence>MKQFALIALILLAACKDETISGYAEDGAVWQLESINGAAFKARARLTFPQPGKIAGSGPCNRYFGKQTAPYPWFSVDGVASTKRACPDMRAESVFFEALRKMTLSEATGATLILSNETGDQMIFKASE</sequence>
<dbReference type="RefSeq" id="WP_134014561.1">
    <property type="nucleotide sequence ID" value="NZ_SOBH01000002.1"/>
</dbReference>
<dbReference type="AlphaFoldDB" id="A0A4R7LI93"/>
<gene>
    <name evidence="2" type="ORF">BDE40_2230</name>
</gene>
<accession>A0A4R7LI93</accession>
<proteinExistence type="predicted"/>
<dbReference type="InterPro" id="IPR038670">
    <property type="entry name" value="HslJ-like_sf"/>
</dbReference>
<feature type="domain" description="DUF306" evidence="1">
    <location>
        <begin position="28"/>
        <end position="123"/>
    </location>
</feature>
<reference evidence="2 3" key="1">
    <citation type="submission" date="2019-03" db="EMBL/GenBank/DDBJ databases">
        <title>Genomic Encyclopedia of Archaeal and Bacterial Type Strains, Phase II (KMG-II): from individual species to whole genera.</title>
        <authorList>
            <person name="Goeker M."/>
        </authorList>
    </citation>
    <scope>NUCLEOTIDE SEQUENCE [LARGE SCALE GENOMIC DNA]</scope>
    <source>
        <strain evidence="2 3">DSM 29467</strain>
    </source>
</reference>